<evidence type="ECO:0000313" key="3">
    <source>
        <dbReference type="RefSeq" id="XP_006819963.1"/>
    </source>
</evidence>
<keyword evidence="2" id="KW-1185">Reference proteome</keyword>
<dbReference type="Gene3D" id="3.90.70.80">
    <property type="match status" value="1"/>
</dbReference>
<reference evidence="3" key="1">
    <citation type="submission" date="2025-08" db="UniProtKB">
        <authorList>
            <consortium name="RefSeq"/>
        </authorList>
    </citation>
    <scope>IDENTIFICATION</scope>
    <source>
        <tissue evidence="3">Testes</tissue>
    </source>
</reference>
<evidence type="ECO:0000313" key="2">
    <source>
        <dbReference type="Proteomes" id="UP000694865"/>
    </source>
</evidence>
<feature type="non-terminal residue" evidence="3">
    <location>
        <position position="1"/>
    </location>
</feature>
<dbReference type="Proteomes" id="UP000694865">
    <property type="component" value="Unplaced"/>
</dbReference>
<evidence type="ECO:0000259" key="1">
    <source>
        <dbReference type="PROSITE" id="PS50802"/>
    </source>
</evidence>
<dbReference type="CDD" id="cd22770">
    <property type="entry name" value="OTU_OTUD3"/>
    <property type="match status" value="1"/>
</dbReference>
<dbReference type="PANTHER" id="PTHR12419:SF7">
    <property type="entry name" value="OTU DOMAIN-CONTAINING PROTEIN 3"/>
    <property type="match status" value="1"/>
</dbReference>
<dbReference type="PANTHER" id="PTHR12419">
    <property type="entry name" value="OTU DOMAIN CONTAINING PROTEIN"/>
    <property type="match status" value="1"/>
</dbReference>
<dbReference type="InterPro" id="IPR050704">
    <property type="entry name" value="Peptidase_C85-like"/>
</dbReference>
<accession>A0ABM0MIX2</accession>
<proteinExistence type="predicted"/>
<organism evidence="2 3">
    <name type="scientific">Saccoglossus kowalevskii</name>
    <name type="common">Acorn worm</name>
    <dbReference type="NCBI Taxonomy" id="10224"/>
    <lineage>
        <taxon>Eukaryota</taxon>
        <taxon>Metazoa</taxon>
        <taxon>Hemichordata</taxon>
        <taxon>Enteropneusta</taxon>
        <taxon>Harrimaniidae</taxon>
        <taxon>Saccoglossus</taxon>
    </lineage>
</organism>
<dbReference type="SUPFAM" id="SSF54001">
    <property type="entry name" value="Cysteine proteinases"/>
    <property type="match status" value="1"/>
</dbReference>
<protein>
    <submittedName>
        <fullName evidence="3">Uncharacterized protein LOC102807697</fullName>
    </submittedName>
</protein>
<dbReference type="GeneID" id="102807697"/>
<feature type="domain" description="OTU" evidence="1">
    <location>
        <begin position="117"/>
        <end position="241"/>
    </location>
</feature>
<dbReference type="Pfam" id="PF02338">
    <property type="entry name" value="OTU"/>
    <property type="match status" value="1"/>
</dbReference>
<dbReference type="InterPro" id="IPR038765">
    <property type="entry name" value="Papain-like_cys_pep_sf"/>
</dbReference>
<dbReference type="RefSeq" id="XP_006819963.1">
    <property type="nucleotide sequence ID" value="XM_006819900.1"/>
</dbReference>
<dbReference type="InterPro" id="IPR003323">
    <property type="entry name" value="OTU_dom"/>
</dbReference>
<gene>
    <name evidence="3" type="primary">LOC102807697</name>
</gene>
<dbReference type="PROSITE" id="PS50802">
    <property type="entry name" value="OTU"/>
    <property type="match status" value="1"/>
</dbReference>
<sequence length="254" mass="29314">VLSNAIPEVKHHISTLTQEIRTHFRTLHGILQIREQILIEELEKSSNEKIEPLVEMKDTVMMNIKKLNMIVKDEKLDNPRRLFKAGQKMLACQEIELLAGDLIDRHSKHSHKQLPYYIYLATFALINCLFRALGDQLDGHARDHLKHRQDTVQYMLDHREDFEPFVEDDVPFARHVAMLKKPGTYAGNDVIVAFARLHEINVIIHQLNAPLWQVNGATKASSKELHISYHNGDHYSSVRKLGDNSQNPANIRLQ</sequence>
<name>A0ABM0MIX2_SACKO</name>
<feature type="non-terminal residue" evidence="3">
    <location>
        <position position="254"/>
    </location>
</feature>